<dbReference type="FunFam" id="1.10.510.10:FF:000861">
    <property type="entry name" value="Serine/threonine-protein kinase RAD53"/>
    <property type="match status" value="1"/>
</dbReference>
<feature type="region of interest" description="Disordered" evidence="11">
    <location>
        <begin position="1"/>
        <end position="20"/>
    </location>
</feature>
<evidence type="ECO:0000256" key="10">
    <source>
        <dbReference type="PROSITE-ProRule" id="PRU10141"/>
    </source>
</evidence>
<dbReference type="InterPro" id="IPR000719">
    <property type="entry name" value="Prot_kinase_dom"/>
</dbReference>
<feature type="domain" description="FHA" evidence="12">
    <location>
        <begin position="91"/>
        <end position="145"/>
    </location>
</feature>
<keyword evidence="3" id="KW-0808">Transferase</keyword>
<evidence type="ECO:0000256" key="5">
    <source>
        <dbReference type="ARBA" id="ARBA00022777"/>
    </source>
</evidence>
<protein>
    <recommendedName>
        <fullName evidence="16">Protein kinase</fullName>
    </recommendedName>
</protein>
<dbReference type="FunFam" id="3.30.200.20:FF:000470">
    <property type="entry name" value="Serine/threonine-protein kinase RAD53"/>
    <property type="match status" value="1"/>
</dbReference>
<dbReference type="InterPro" id="IPR030616">
    <property type="entry name" value="Aur-like"/>
</dbReference>
<feature type="cross-link" description="Glycyl lysine isopeptide (Lys-Gly) (interchain with G-Cter in SUMO2)" evidence="9">
    <location>
        <position position="363"/>
    </location>
</feature>
<feature type="region of interest" description="Disordered" evidence="11">
    <location>
        <begin position="694"/>
        <end position="720"/>
    </location>
</feature>
<gene>
    <name evidence="14" type="ORF">AOCH_005681</name>
</gene>
<dbReference type="InterPro" id="IPR017441">
    <property type="entry name" value="Protein_kinase_ATP_BS"/>
</dbReference>
<keyword evidence="5" id="KW-0418">Kinase</keyword>
<feature type="compositionally biased region" description="Polar residues" evidence="11">
    <location>
        <begin position="1"/>
        <end position="11"/>
    </location>
</feature>
<evidence type="ECO:0000256" key="4">
    <source>
        <dbReference type="ARBA" id="ARBA00022741"/>
    </source>
</evidence>
<dbReference type="Gene3D" id="1.10.510.10">
    <property type="entry name" value="Transferase(Phosphotransferase) domain 1"/>
    <property type="match status" value="1"/>
</dbReference>
<dbReference type="VEuPathDB" id="FungiDB:P175DRAFT_0439073"/>
<evidence type="ECO:0000256" key="11">
    <source>
        <dbReference type="SAM" id="MobiDB-lite"/>
    </source>
</evidence>
<name>A0A0F8UQX2_9EURO</name>
<dbReference type="InterPro" id="IPR000253">
    <property type="entry name" value="FHA_dom"/>
</dbReference>
<feature type="region of interest" description="Disordered" evidence="11">
    <location>
        <begin position="794"/>
        <end position="820"/>
    </location>
</feature>
<feature type="binding site" evidence="8 10">
    <location>
        <position position="266"/>
    </location>
    <ligand>
        <name>ATP</name>
        <dbReference type="ChEBI" id="CHEBI:30616"/>
    </ligand>
</feature>
<evidence type="ECO:0000256" key="3">
    <source>
        <dbReference type="ARBA" id="ARBA00022679"/>
    </source>
</evidence>
<sequence>MEATQESTQPCTDPRRMGRNNSGLLNEDLSDVICILHPNSPAAHDAVAATARIAPGHILQKDELEYEGSTAAVLDIALRLSSKVHDLGLGFCFGRNIARCDILLAADSASRRISNTHFRIYLTDDGILMLEDISTNGTIVDNCRLRKKEKDNSRMLTNGSVIQVINGDQSSDEIRFVVRFPSRDGHAMQYTENVLRYFDRVQKHQTGTVQPTRRQTPTPALQWANSYGMHWSGGSMYNVTGQIGKGAFATVYKLATKQHGAVYAAKELDKRRFVKNGILDRKVDNEMKIMRDLKHPNIVQFIDYQEHDRWIYIIMEYVPAGELSTYLQTEGKINEGMVKVMSRQILHALQYLHKRKITHRDIKPDNILIASHEPLKVKLSDFGLSKVVQEETFLKTFCGTLLYCAPEVYPEYENYRRGEVRKRRRFGDPPPKTSPYDQSVDMWSLGAVIYHLLAGIPPYTGRGDDRGTQMLRTIMTTDADYNVLRRAGVSEAGIDLVSKLLNRDPHLRAKERECLRHPWLVDVPDLDEYEEDMVSNSSEGLSDIGEDIEAELDASQLSLDDHPHLEAEQPESSNDLTQSKRPRIDSPPGDINYPSLPNIEISQDIQPLAESTPRRLFGEITSSALRSSHALGDGIISEDGDFSVHDFVSSTGESMISDGLSLNSVLSLPENPFPGSAPSLMGAENLVRQLNMNSWHPGTSKNPLLSAETPNRQPSEEIPAVGGKALGGELPNSPNATPQAIQFSRRIELPIPDTASERSSPETTTRKTSSHCPESTTAPGEIFDVELANTIDARSGQPVSEDRETQGFQPPADPSQNRVPAIPRLLGPPSKPRPLLGKLTTVPGSIFDLTLRLEDRMTSWGRGPQATICFPDPMDTRIPAYALEVTFWAPAIEARVASGQDWMTVPGVMAILSTKTRKCIWVNDTELRRGPEGDNNREGFHFGKLYSGDIITIYRQRSKFLKFQCEFYHGDSVRPRPEHEKGFKVRKVLMSKEVVANRQPVRNDRGSKE</sequence>
<dbReference type="Gene3D" id="2.60.200.20">
    <property type="match status" value="1"/>
</dbReference>
<dbReference type="InterPro" id="IPR011009">
    <property type="entry name" value="Kinase-like_dom_sf"/>
</dbReference>
<dbReference type="SMART" id="SM00220">
    <property type="entry name" value="S_TKc"/>
    <property type="match status" value="1"/>
</dbReference>
<evidence type="ECO:0000256" key="7">
    <source>
        <dbReference type="PIRSR" id="PIRSR630616-1"/>
    </source>
</evidence>
<dbReference type="PANTHER" id="PTHR24350">
    <property type="entry name" value="SERINE/THREONINE-PROTEIN KINASE IAL-RELATED"/>
    <property type="match status" value="1"/>
</dbReference>
<keyword evidence="4 8" id="KW-0547">Nucleotide-binding</keyword>
<comment type="similarity">
    <text evidence="1">Belongs to the protein kinase superfamily. CAMK Ser/Thr protein kinase family. CHEK2 subfamily.</text>
</comment>
<dbReference type="AlphaFoldDB" id="A0A0F8UQX2"/>
<feature type="domain" description="Protein kinase" evidence="13">
    <location>
        <begin position="237"/>
        <end position="520"/>
    </location>
</feature>
<dbReference type="GO" id="GO:0004674">
    <property type="term" value="F:protein serine/threonine kinase activity"/>
    <property type="evidence" value="ECO:0007669"/>
    <property type="project" value="UniProtKB-KW"/>
</dbReference>
<dbReference type="PROSITE" id="PS00108">
    <property type="entry name" value="PROTEIN_KINASE_ST"/>
    <property type="match status" value="1"/>
</dbReference>
<dbReference type="SUPFAM" id="SSF56112">
    <property type="entry name" value="Protein kinase-like (PK-like)"/>
    <property type="match status" value="1"/>
</dbReference>
<dbReference type="PROSITE" id="PS00107">
    <property type="entry name" value="PROTEIN_KINASE_ATP"/>
    <property type="match status" value="1"/>
</dbReference>
<evidence type="ECO:0000256" key="8">
    <source>
        <dbReference type="PIRSR" id="PIRSR630616-2"/>
    </source>
</evidence>
<dbReference type="EMBL" id="JYKN01001074">
    <property type="protein sequence ID" value="KKK21883.1"/>
    <property type="molecule type" value="Genomic_DNA"/>
</dbReference>
<evidence type="ECO:0000256" key="1">
    <source>
        <dbReference type="ARBA" id="ARBA00005575"/>
    </source>
</evidence>
<feature type="active site" description="Proton acceptor" evidence="7">
    <location>
        <position position="361"/>
    </location>
</feature>
<dbReference type="Proteomes" id="UP000034947">
    <property type="component" value="Unassembled WGS sequence"/>
</dbReference>
<dbReference type="PROSITE" id="PS50006">
    <property type="entry name" value="FHA_DOMAIN"/>
    <property type="match status" value="1"/>
</dbReference>
<keyword evidence="6 8" id="KW-0067">ATP-binding</keyword>
<feature type="region of interest" description="Disordered" evidence="11">
    <location>
        <begin position="565"/>
        <end position="597"/>
    </location>
</feature>
<dbReference type="PROSITE" id="PS50011">
    <property type="entry name" value="PROTEIN_KINASE_DOM"/>
    <property type="match status" value="1"/>
</dbReference>
<dbReference type="Pfam" id="PF00498">
    <property type="entry name" value="FHA"/>
    <property type="match status" value="1"/>
</dbReference>
<dbReference type="GO" id="GO:0005524">
    <property type="term" value="F:ATP binding"/>
    <property type="evidence" value="ECO:0007669"/>
    <property type="project" value="UniProtKB-UniRule"/>
</dbReference>
<feature type="region of interest" description="Disordered" evidence="11">
    <location>
        <begin position="748"/>
        <end position="782"/>
    </location>
</feature>
<comment type="caution">
    <text evidence="14">The sequence shown here is derived from an EMBL/GenBank/DDBJ whole genome shotgun (WGS) entry which is preliminary data.</text>
</comment>
<dbReference type="Gene3D" id="3.30.200.20">
    <property type="entry name" value="Phosphorylase Kinase, domain 1"/>
    <property type="match status" value="1"/>
</dbReference>
<accession>A0A0F8UQX2</accession>
<keyword evidence="15" id="KW-1185">Reference proteome</keyword>
<dbReference type="InterPro" id="IPR008984">
    <property type="entry name" value="SMAD_FHA_dom_sf"/>
</dbReference>
<keyword evidence="2" id="KW-0723">Serine/threonine-protein kinase</keyword>
<evidence type="ECO:0000313" key="14">
    <source>
        <dbReference type="EMBL" id="KKK21883.1"/>
    </source>
</evidence>
<dbReference type="Pfam" id="PF00069">
    <property type="entry name" value="Pkinase"/>
    <property type="match status" value="1"/>
</dbReference>
<reference evidence="14 15" key="1">
    <citation type="submission" date="2015-02" db="EMBL/GenBank/DDBJ databases">
        <title>Draft Genome Sequences of Two Closely-Related Aflatoxigenic Aspergillus Species Obtained from the Cote d'Ivoire.</title>
        <authorList>
            <person name="Moore G.G."/>
            <person name="Beltz S.B."/>
            <person name="Mack B.M."/>
        </authorList>
    </citation>
    <scope>NUCLEOTIDE SEQUENCE [LARGE SCALE GENOMIC DNA]</scope>
    <source>
        <strain evidence="14 15">SRRC1432</strain>
    </source>
</reference>
<dbReference type="OrthoDB" id="504170at2759"/>
<organism evidence="14 15">
    <name type="scientific">Aspergillus ochraceoroseus</name>
    <dbReference type="NCBI Taxonomy" id="138278"/>
    <lineage>
        <taxon>Eukaryota</taxon>
        <taxon>Fungi</taxon>
        <taxon>Dikarya</taxon>
        <taxon>Ascomycota</taxon>
        <taxon>Pezizomycotina</taxon>
        <taxon>Eurotiomycetes</taxon>
        <taxon>Eurotiomycetidae</taxon>
        <taxon>Eurotiales</taxon>
        <taxon>Aspergillaceae</taxon>
        <taxon>Aspergillus</taxon>
        <taxon>Aspergillus subgen. Nidulantes</taxon>
    </lineage>
</organism>
<feature type="binding site" evidence="8">
    <location>
        <position position="381"/>
    </location>
    <ligand>
        <name>ATP</name>
        <dbReference type="ChEBI" id="CHEBI:30616"/>
    </ligand>
</feature>
<dbReference type="SMART" id="SM00240">
    <property type="entry name" value="FHA"/>
    <property type="match status" value="1"/>
</dbReference>
<evidence type="ECO:0000259" key="13">
    <source>
        <dbReference type="PROSITE" id="PS50011"/>
    </source>
</evidence>
<evidence type="ECO:0000313" key="15">
    <source>
        <dbReference type="Proteomes" id="UP000034947"/>
    </source>
</evidence>
<dbReference type="InterPro" id="IPR008271">
    <property type="entry name" value="Ser/Thr_kinase_AS"/>
</dbReference>
<feature type="compositionally biased region" description="Polar residues" evidence="11">
    <location>
        <begin position="570"/>
        <end position="579"/>
    </location>
</feature>
<feature type="compositionally biased region" description="Polar residues" evidence="11">
    <location>
        <begin position="694"/>
        <end position="713"/>
    </location>
</feature>
<evidence type="ECO:0000256" key="2">
    <source>
        <dbReference type="ARBA" id="ARBA00022527"/>
    </source>
</evidence>
<dbReference type="FunFam" id="2.60.200.20:FF:000065">
    <property type="entry name" value="Serine/threonine-protein kinase RAD53"/>
    <property type="match status" value="1"/>
</dbReference>
<evidence type="ECO:0000256" key="6">
    <source>
        <dbReference type="ARBA" id="ARBA00022840"/>
    </source>
</evidence>
<evidence type="ECO:0000256" key="9">
    <source>
        <dbReference type="PIRSR" id="PIRSR630616-3"/>
    </source>
</evidence>
<proteinExistence type="inferred from homology"/>
<feature type="compositionally biased region" description="Polar residues" evidence="11">
    <location>
        <begin position="761"/>
        <end position="778"/>
    </location>
</feature>
<evidence type="ECO:0000259" key="12">
    <source>
        <dbReference type="PROSITE" id="PS50006"/>
    </source>
</evidence>
<dbReference type="SUPFAM" id="SSF49879">
    <property type="entry name" value="SMAD/FHA domain"/>
    <property type="match status" value="1"/>
</dbReference>
<evidence type="ECO:0008006" key="16">
    <source>
        <dbReference type="Google" id="ProtNLM"/>
    </source>
</evidence>